<evidence type="ECO:0000256" key="12">
    <source>
        <dbReference type="PROSITE-ProRule" id="PRU10141"/>
    </source>
</evidence>
<dbReference type="PROSITE" id="PS50011">
    <property type="entry name" value="PROTEIN_KINASE_DOM"/>
    <property type="match status" value="1"/>
</dbReference>
<dbReference type="Gene3D" id="3.30.200.20">
    <property type="entry name" value="Phosphorylase Kinase, domain 1"/>
    <property type="match status" value="1"/>
</dbReference>
<keyword evidence="4 13" id="KW-0723">Serine/threonine-protein kinase</keyword>
<evidence type="ECO:0000259" key="14">
    <source>
        <dbReference type="PROSITE" id="PS50011"/>
    </source>
</evidence>
<comment type="catalytic activity">
    <reaction evidence="11">
        <text>L-seryl-[protein] + ATP = O-phospho-L-seryl-[protein] + ADP + H(+)</text>
        <dbReference type="Rhea" id="RHEA:17989"/>
        <dbReference type="Rhea" id="RHEA-COMP:9863"/>
        <dbReference type="Rhea" id="RHEA-COMP:11604"/>
        <dbReference type="ChEBI" id="CHEBI:15378"/>
        <dbReference type="ChEBI" id="CHEBI:29999"/>
        <dbReference type="ChEBI" id="CHEBI:30616"/>
        <dbReference type="ChEBI" id="CHEBI:83421"/>
        <dbReference type="ChEBI" id="CHEBI:456216"/>
        <dbReference type="EC" id="2.7.11.1"/>
    </reaction>
</comment>
<dbReference type="InterPro" id="IPR017441">
    <property type="entry name" value="Protein_kinase_ATP_BS"/>
</dbReference>
<dbReference type="SUPFAM" id="SSF56112">
    <property type="entry name" value="Protein kinase-like (PK-like)"/>
    <property type="match status" value="1"/>
</dbReference>
<evidence type="ECO:0000256" key="6">
    <source>
        <dbReference type="ARBA" id="ARBA00022741"/>
    </source>
</evidence>
<dbReference type="Pfam" id="PF00069">
    <property type="entry name" value="Pkinase"/>
    <property type="match status" value="1"/>
</dbReference>
<comment type="subcellular location">
    <subcellularLocation>
        <location evidence="1">Host cytoplasm</location>
    </subcellularLocation>
</comment>
<evidence type="ECO:0000256" key="3">
    <source>
        <dbReference type="ARBA" id="ARBA00016885"/>
    </source>
</evidence>
<gene>
    <name evidence="15" type="ORF">P5673_014266</name>
</gene>
<dbReference type="InterPro" id="IPR051138">
    <property type="entry name" value="PIM_Ser/Thr_kinase"/>
</dbReference>
<evidence type="ECO:0000256" key="13">
    <source>
        <dbReference type="RuleBase" id="RU000304"/>
    </source>
</evidence>
<dbReference type="EC" id="2.7.11.1" evidence="2"/>
<dbReference type="GO" id="GO:0004674">
    <property type="term" value="F:protein serine/threonine kinase activity"/>
    <property type="evidence" value="ECO:0007669"/>
    <property type="project" value="UniProtKB-KW"/>
</dbReference>
<evidence type="ECO:0000256" key="2">
    <source>
        <dbReference type="ARBA" id="ARBA00012513"/>
    </source>
</evidence>
<dbReference type="SMART" id="SM00220">
    <property type="entry name" value="S_TKc"/>
    <property type="match status" value="1"/>
</dbReference>
<dbReference type="AlphaFoldDB" id="A0AAD9QJS9"/>
<evidence type="ECO:0000256" key="8">
    <source>
        <dbReference type="ARBA" id="ARBA00022840"/>
    </source>
</evidence>
<organism evidence="15 16">
    <name type="scientific">Acropora cervicornis</name>
    <name type="common">Staghorn coral</name>
    <dbReference type="NCBI Taxonomy" id="6130"/>
    <lineage>
        <taxon>Eukaryota</taxon>
        <taxon>Metazoa</taxon>
        <taxon>Cnidaria</taxon>
        <taxon>Anthozoa</taxon>
        <taxon>Hexacorallia</taxon>
        <taxon>Scleractinia</taxon>
        <taxon>Astrocoeniina</taxon>
        <taxon>Acroporidae</taxon>
        <taxon>Acropora</taxon>
    </lineage>
</organism>
<dbReference type="InterPro" id="IPR000719">
    <property type="entry name" value="Prot_kinase_dom"/>
</dbReference>
<keyword evidence="6 12" id="KW-0547">Nucleotide-binding</keyword>
<name>A0AAD9QJS9_ACRCE</name>
<feature type="binding site" evidence="12">
    <location>
        <position position="184"/>
    </location>
    <ligand>
        <name>ATP</name>
        <dbReference type="ChEBI" id="CHEBI:30616"/>
    </ligand>
</feature>
<dbReference type="PROSITE" id="PS00107">
    <property type="entry name" value="PROTEIN_KINASE_ATP"/>
    <property type="match status" value="1"/>
</dbReference>
<evidence type="ECO:0000256" key="9">
    <source>
        <dbReference type="ARBA" id="ARBA00023200"/>
    </source>
</evidence>
<dbReference type="PROSITE" id="PS00108">
    <property type="entry name" value="PROTEIN_KINASE_ST"/>
    <property type="match status" value="1"/>
</dbReference>
<protein>
    <recommendedName>
        <fullName evidence="3">Serine/threonine-protein kinase 1</fullName>
        <ecNumber evidence="2">2.7.11.1</ecNumber>
    </recommendedName>
</protein>
<evidence type="ECO:0000256" key="7">
    <source>
        <dbReference type="ARBA" id="ARBA00022777"/>
    </source>
</evidence>
<reference evidence="15" key="2">
    <citation type="journal article" date="2023" name="Science">
        <title>Genomic signatures of disease resistance in endangered staghorn corals.</title>
        <authorList>
            <person name="Vollmer S.V."/>
            <person name="Selwyn J.D."/>
            <person name="Despard B.A."/>
            <person name="Roesel C.L."/>
        </authorList>
    </citation>
    <scope>NUCLEOTIDE SEQUENCE</scope>
    <source>
        <strain evidence="15">K2</strain>
    </source>
</reference>
<evidence type="ECO:0000256" key="10">
    <source>
        <dbReference type="ARBA" id="ARBA00047899"/>
    </source>
</evidence>
<feature type="domain" description="Protein kinase" evidence="14">
    <location>
        <begin position="155"/>
        <end position="409"/>
    </location>
</feature>
<keyword evidence="8 12" id="KW-0067">ATP-binding</keyword>
<proteinExistence type="inferred from homology"/>
<sequence>MGEITENESKAEFLHIQNENNANLNDIMRKSRKRKRATEPVRHFKTMRLAKELFLSERVASRSQSLQGSEILLELWRGSKKKCNKKTEISSLDSNLSFEFKEVSWSTGENPFSLSGSCSSSENSSCDGSDSDFNIPEETPQYIKKLTPRAEFDNYEFGKMLGAGGFGQVISATQKKGNLPVAIKFVHKSSVKEFRKIDGKEIPAEAYFQFQAHNRNVIDIYKVIEIDDFFVYVMERPENCKDLFQIIEDRYKAKSALTEKEARKYFTQVLNANICCEENGVLHRDVKPENILIDMSCDEAKLIDFGSSSEIQEKPFTRFRGTKSYMPPEYYKFKQYDGCQGTVWQMGILLVDMLSPVFNAFEHIRDAFTKPPYVPSDLSLEVKNLIHSLLNINPVNRPSLKEILRHPWINASYFRKPQVIQLHPAPGSAPAESETIQIFSSIVLSAMGRLFGAWLALTVC</sequence>
<dbReference type="PANTHER" id="PTHR22984:SF25">
    <property type="entry name" value="PROTEIN KINASE DOMAIN-CONTAINING PROTEIN"/>
    <property type="match status" value="1"/>
</dbReference>
<dbReference type="Proteomes" id="UP001249851">
    <property type="component" value="Unassembled WGS sequence"/>
</dbReference>
<evidence type="ECO:0000256" key="11">
    <source>
        <dbReference type="ARBA" id="ARBA00048679"/>
    </source>
</evidence>
<dbReference type="GO" id="GO:0030430">
    <property type="term" value="C:host cell cytoplasm"/>
    <property type="evidence" value="ECO:0007669"/>
    <property type="project" value="UniProtKB-SubCell"/>
</dbReference>
<keyword evidence="7 15" id="KW-0418">Kinase</keyword>
<keyword evidence="5" id="KW-0808">Transferase</keyword>
<dbReference type="InterPro" id="IPR011009">
    <property type="entry name" value="Kinase-like_dom_sf"/>
</dbReference>
<accession>A0AAD9QJS9</accession>
<keyword evidence="9" id="KW-1035">Host cytoplasm</keyword>
<comment type="catalytic activity">
    <reaction evidence="10">
        <text>L-threonyl-[protein] + ATP = O-phospho-L-threonyl-[protein] + ADP + H(+)</text>
        <dbReference type="Rhea" id="RHEA:46608"/>
        <dbReference type="Rhea" id="RHEA-COMP:11060"/>
        <dbReference type="Rhea" id="RHEA-COMP:11605"/>
        <dbReference type="ChEBI" id="CHEBI:15378"/>
        <dbReference type="ChEBI" id="CHEBI:30013"/>
        <dbReference type="ChEBI" id="CHEBI:30616"/>
        <dbReference type="ChEBI" id="CHEBI:61977"/>
        <dbReference type="ChEBI" id="CHEBI:456216"/>
        <dbReference type="EC" id="2.7.11.1"/>
    </reaction>
</comment>
<dbReference type="GO" id="GO:0005524">
    <property type="term" value="F:ATP binding"/>
    <property type="evidence" value="ECO:0007669"/>
    <property type="project" value="UniProtKB-UniRule"/>
</dbReference>
<evidence type="ECO:0000256" key="4">
    <source>
        <dbReference type="ARBA" id="ARBA00022527"/>
    </source>
</evidence>
<dbReference type="Gene3D" id="1.10.510.10">
    <property type="entry name" value="Transferase(Phosphotransferase) domain 1"/>
    <property type="match status" value="1"/>
</dbReference>
<evidence type="ECO:0000313" key="16">
    <source>
        <dbReference type="Proteomes" id="UP001249851"/>
    </source>
</evidence>
<dbReference type="InterPro" id="IPR008271">
    <property type="entry name" value="Ser/Thr_kinase_AS"/>
</dbReference>
<dbReference type="GO" id="GO:0005737">
    <property type="term" value="C:cytoplasm"/>
    <property type="evidence" value="ECO:0007669"/>
    <property type="project" value="TreeGrafter"/>
</dbReference>
<evidence type="ECO:0000256" key="1">
    <source>
        <dbReference type="ARBA" id="ARBA00004192"/>
    </source>
</evidence>
<comment type="caution">
    <text evidence="15">The sequence shown here is derived from an EMBL/GenBank/DDBJ whole genome shotgun (WGS) entry which is preliminary data.</text>
</comment>
<reference evidence="15" key="1">
    <citation type="journal article" date="2023" name="G3 (Bethesda)">
        <title>Whole genome assembly and annotation of the endangered Caribbean coral Acropora cervicornis.</title>
        <authorList>
            <person name="Selwyn J.D."/>
            <person name="Vollmer S.V."/>
        </authorList>
    </citation>
    <scope>NUCLEOTIDE SEQUENCE</scope>
    <source>
        <strain evidence="15">K2</strain>
    </source>
</reference>
<comment type="similarity">
    <text evidence="13">Belongs to the protein kinase superfamily.</text>
</comment>
<dbReference type="PANTHER" id="PTHR22984">
    <property type="entry name" value="SERINE/THREONINE-PROTEIN KINASE PIM"/>
    <property type="match status" value="1"/>
</dbReference>
<keyword evidence="16" id="KW-1185">Reference proteome</keyword>
<dbReference type="EMBL" id="JARQWQ010000028">
    <property type="protein sequence ID" value="KAK2562583.1"/>
    <property type="molecule type" value="Genomic_DNA"/>
</dbReference>
<evidence type="ECO:0000256" key="5">
    <source>
        <dbReference type="ARBA" id="ARBA00022679"/>
    </source>
</evidence>
<evidence type="ECO:0000313" key="15">
    <source>
        <dbReference type="EMBL" id="KAK2562583.1"/>
    </source>
</evidence>